<comment type="caution">
    <text evidence="2">The sequence shown here is derived from an EMBL/GenBank/DDBJ whole genome shotgun (WGS) entry which is preliminary data.</text>
</comment>
<name>A0AA39TLW9_9PEZI</name>
<accession>A0AA39TLW9</accession>
<evidence type="ECO:0000256" key="1">
    <source>
        <dbReference type="SAM" id="MobiDB-lite"/>
    </source>
</evidence>
<protein>
    <submittedName>
        <fullName evidence="2">Uncharacterized protein</fullName>
    </submittedName>
</protein>
<gene>
    <name evidence="2" type="ORF">B0T14DRAFT_341193</name>
</gene>
<feature type="compositionally biased region" description="Basic residues" evidence="1">
    <location>
        <begin position="1"/>
        <end position="11"/>
    </location>
</feature>
<feature type="compositionally biased region" description="Low complexity" evidence="1">
    <location>
        <begin position="32"/>
        <end position="66"/>
    </location>
</feature>
<keyword evidence="3" id="KW-1185">Reference proteome</keyword>
<evidence type="ECO:0000313" key="2">
    <source>
        <dbReference type="EMBL" id="KAK0612109.1"/>
    </source>
</evidence>
<proteinExistence type="predicted"/>
<reference evidence="2" key="1">
    <citation type="submission" date="2023-06" db="EMBL/GenBank/DDBJ databases">
        <title>Genome-scale phylogeny and comparative genomics of the fungal order Sordariales.</title>
        <authorList>
            <consortium name="Lawrence Berkeley National Laboratory"/>
            <person name="Hensen N."/>
            <person name="Bonometti L."/>
            <person name="Westerberg I."/>
            <person name="Brannstrom I.O."/>
            <person name="Guillou S."/>
            <person name="Cros-Aarteil S."/>
            <person name="Calhoun S."/>
            <person name="Haridas S."/>
            <person name="Kuo A."/>
            <person name="Mondo S."/>
            <person name="Pangilinan J."/>
            <person name="Riley R."/>
            <person name="Labutti K."/>
            <person name="Andreopoulos B."/>
            <person name="Lipzen A."/>
            <person name="Chen C."/>
            <person name="Yanf M."/>
            <person name="Daum C."/>
            <person name="Ng V."/>
            <person name="Clum A."/>
            <person name="Steindorff A."/>
            <person name="Ohm R."/>
            <person name="Martin F."/>
            <person name="Silar P."/>
            <person name="Natvig D."/>
            <person name="Lalanne C."/>
            <person name="Gautier V."/>
            <person name="Ament-Velasquez S.L."/>
            <person name="Kruys A."/>
            <person name="Hutchinson M.I."/>
            <person name="Powell A.J."/>
            <person name="Barry K."/>
            <person name="Miller A.N."/>
            <person name="Grigoriev I.V."/>
            <person name="Debuchy R."/>
            <person name="Gladieux P."/>
            <person name="Thoren M.H."/>
            <person name="Johannesson H."/>
        </authorList>
    </citation>
    <scope>NUCLEOTIDE SEQUENCE</scope>
    <source>
        <strain evidence="2">CBS 606.72</strain>
    </source>
</reference>
<feature type="region of interest" description="Disordered" evidence="1">
    <location>
        <begin position="1"/>
        <end position="97"/>
    </location>
</feature>
<feature type="region of interest" description="Disordered" evidence="1">
    <location>
        <begin position="237"/>
        <end position="256"/>
    </location>
</feature>
<dbReference type="EMBL" id="JAULSU010000007">
    <property type="protein sequence ID" value="KAK0612109.1"/>
    <property type="molecule type" value="Genomic_DNA"/>
</dbReference>
<feature type="compositionally biased region" description="Low complexity" evidence="1">
    <location>
        <begin position="114"/>
        <end position="127"/>
    </location>
</feature>
<organism evidence="2 3">
    <name type="scientific">Immersiella caudata</name>
    <dbReference type="NCBI Taxonomy" id="314043"/>
    <lineage>
        <taxon>Eukaryota</taxon>
        <taxon>Fungi</taxon>
        <taxon>Dikarya</taxon>
        <taxon>Ascomycota</taxon>
        <taxon>Pezizomycotina</taxon>
        <taxon>Sordariomycetes</taxon>
        <taxon>Sordariomycetidae</taxon>
        <taxon>Sordariales</taxon>
        <taxon>Lasiosphaeriaceae</taxon>
        <taxon>Immersiella</taxon>
    </lineage>
</organism>
<sequence length="297" mass="31859">MSNPGHRHSHSLKQPPDLETVDENRSSGDNGTTDQSDSTASTSSATTPTSPITPVTPNTKTTTPVVAGGSSGPARDSSTTATGDNSRTQPTRGAVPVFTFMGGTPGPPNIMIRSPTTAAGGSSAPAGNLPTAGGSPLASLPGSAGRLLIIPMVPRRDRRLPHPAEHHLRQGLTASVLNATVVYRHPETSKVEALPTADELTQEKTSWLYQLNCENRKHFLELIFVLPHPIRLAQRGNEEKAVATPGRRRTSPPRDWPGPALLRTCRALHEEGRVLLYKHNTFSVHYFARKIQGHVLE</sequence>
<feature type="compositionally biased region" description="Polar residues" evidence="1">
    <location>
        <begin position="76"/>
        <end position="91"/>
    </location>
</feature>
<dbReference type="AlphaFoldDB" id="A0AA39TLW9"/>
<evidence type="ECO:0000313" key="3">
    <source>
        <dbReference type="Proteomes" id="UP001175000"/>
    </source>
</evidence>
<dbReference type="Proteomes" id="UP001175000">
    <property type="component" value="Unassembled WGS sequence"/>
</dbReference>
<feature type="region of interest" description="Disordered" evidence="1">
    <location>
        <begin position="114"/>
        <end position="140"/>
    </location>
</feature>